<dbReference type="PANTHER" id="PTHR42648">
    <property type="entry name" value="TRANSPOSASE, PUTATIVE-RELATED"/>
    <property type="match status" value="1"/>
</dbReference>
<name>A0A438HFB3_VITVI</name>
<gene>
    <name evidence="2" type="ORF">CK203_044932</name>
</gene>
<dbReference type="InterPro" id="IPR039537">
    <property type="entry name" value="Retrotran_Ty1/copia-like"/>
</dbReference>
<dbReference type="Gene3D" id="3.30.420.10">
    <property type="entry name" value="Ribonuclease H-like superfamily/Ribonuclease H"/>
    <property type="match status" value="1"/>
</dbReference>
<accession>A0A438HFB3</accession>
<dbReference type="SUPFAM" id="SSF53098">
    <property type="entry name" value="Ribonuclease H-like"/>
    <property type="match status" value="1"/>
</dbReference>
<dbReference type="InterPro" id="IPR012337">
    <property type="entry name" value="RNaseH-like_sf"/>
</dbReference>
<comment type="caution">
    <text evidence="2">The sequence shown here is derived from an EMBL/GenBank/DDBJ whole genome shotgun (WGS) entry which is preliminary data.</text>
</comment>
<evidence type="ECO:0000259" key="1">
    <source>
        <dbReference type="PROSITE" id="PS50994"/>
    </source>
</evidence>
<dbReference type="EMBL" id="QGNW01000231">
    <property type="protein sequence ID" value="RVW83152.1"/>
    <property type="molecule type" value="Genomic_DNA"/>
</dbReference>
<dbReference type="InterPro" id="IPR036397">
    <property type="entry name" value="RNaseH_sf"/>
</dbReference>
<feature type="domain" description="Integrase catalytic" evidence="1">
    <location>
        <begin position="505"/>
        <end position="600"/>
    </location>
</feature>
<dbReference type="GO" id="GO:0015074">
    <property type="term" value="P:DNA integration"/>
    <property type="evidence" value="ECO:0007669"/>
    <property type="project" value="InterPro"/>
</dbReference>
<dbReference type="InterPro" id="IPR001584">
    <property type="entry name" value="Integrase_cat-core"/>
</dbReference>
<evidence type="ECO:0000313" key="3">
    <source>
        <dbReference type="Proteomes" id="UP000288805"/>
    </source>
</evidence>
<organism evidence="2 3">
    <name type="scientific">Vitis vinifera</name>
    <name type="common">Grape</name>
    <dbReference type="NCBI Taxonomy" id="29760"/>
    <lineage>
        <taxon>Eukaryota</taxon>
        <taxon>Viridiplantae</taxon>
        <taxon>Streptophyta</taxon>
        <taxon>Embryophyta</taxon>
        <taxon>Tracheophyta</taxon>
        <taxon>Spermatophyta</taxon>
        <taxon>Magnoliopsida</taxon>
        <taxon>eudicotyledons</taxon>
        <taxon>Gunneridae</taxon>
        <taxon>Pentapetalae</taxon>
        <taxon>rosids</taxon>
        <taxon>Vitales</taxon>
        <taxon>Vitaceae</taxon>
        <taxon>Viteae</taxon>
        <taxon>Vitis</taxon>
    </lineage>
</organism>
<proteinExistence type="predicted"/>
<dbReference type="PROSITE" id="PS50994">
    <property type="entry name" value="INTEGRASE"/>
    <property type="match status" value="1"/>
</dbReference>
<protein>
    <recommendedName>
        <fullName evidence="1">Integrase catalytic domain-containing protein</fullName>
    </recommendedName>
</protein>
<dbReference type="AlphaFoldDB" id="A0A438HFB3"/>
<reference evidence="2 3" key="1">
    <citation type="journal article" date="2018" name="PLoS Genet.">
        <title>Population sequencing reveals clonal diversity and ancestral inbreeding in the grapevine cultivar Chardonnay.</title>
        <authorList>
            <person name="Roach M.J."/>
            <person name="Johnson D.L."/>
            <person name="Bohlmann J."/>
            <person name="van Vuuren H.J."/>
            <person name="Jones S.J."/>
            <person name="Pretorius I.S."/>
            <person name="Schmidt S.A."/>
            <person name="Borneman A.R."/>
        </authorList>
    </citation>
    <scope>NUCLEOTIDE SEQUENCE [LARGE SCALE GENOMIC DNA]</scope>
    <source>
        <strain evidence="3">cv. Chardonnay</strain>
        <tissue evidence="2">Leaf</tissue>
    </source>
</reference>
<dbReference type="GO" id="GO:0003676">
    <property type="term" value="F:nucleic acid binding"/>
    <property type="evidence" value="ECO:0007669"/>
    <property type="project" value="InterPro"/>
</dbReference>
<dbReference type="Proteomes" id="UP000288805">
    <property type="component" value="Unassembled WGS sequence"/>
</dbReference>
<evidence type="ECO:0000313" key="2">
    <source>
        <dbReference type="EMBL" id="RVW83152.1"/>
    </source>
</evidence>
<sequence length="600" mass="67754">MDIDYAIKKDKPTNIDTNSIVEKALYEQWEQSNRLNLMFIKTKISYGIRGSVDQHDNVKALLKAIDEQFVTSDKALASTLIMNFSSLRLTNKGRLKMELGESALMAMEGNDQNWAKKKGKGVDPQFCPSTLAFILLVSHPPIEHSVKLSKFFATGRLVGSPFSRFSRFIRNILSNFQNFSPSDRPIGIRFGRFSRFIESAEPTTNPYGFLVVKQAEKTEGSELALGRNPRDSNAKRGMSIKGERIGEQRTLDILERGNSAGEKNKRSVASSELRVWGKLQHCGFFEEESDNLSVLEVIIGMHGSYLVEILSLELVQPVQHHSWQPLSAMRNTCLSLSGCTGWEPVQSVQHHSWQPRSAMRNTCLSLSGSHSSGLGIENLQLVQHHSWLPLSAIRNTCLSLSGSHSSGLGIENRFFCSPRFWHFSSSYPWGLKPICYRALESHIEGLTQCLISVSMGNFKVMGGVRLARDHSAWLGTTASRVGPVDQVRVHSREKQTNKSKKGAKRSTNILEIIQSNIYCPDMDAYGPKYFISFIDDYSRYMYIYLLHNKNEALGAFKVFKAEVEKQCEKQIKNVRMDRGEEYYGRYIEDGQTLGLFAKFL</sequence>
<dbReference type="PANTHER" id="PTHR42648:SF28">
    <property type="entry name" value="TRANSPOSON-ENCODED PROTEIN WITH RIBONUCLEASE H-LIKE AND RETROVIRUS ZINC FINGER-LIKE DOMAINS"/>
    <property type="match status" value="1"/>
</dbReference>